<name>A0A517LTW6_9BACT</name>
<organism evidence="1 2">
    <name type="scientific">Rosistilla ulvae</name>
    <dbReference type="NCBI Taxonomy" id="1930277"/>
    <lineage>
        <taxon>Bacteria</taxon>
        <taxon>Pseudomonadati</taxon>
        <taxon>Planctomycetota</taxon>
        <taxon>Planctomycetia</taxon>
        <taxon>Pirellulales</taxon>
        <taxon>Pirellulaceae</taxon>
        <taxon>Rosistilla</taxon>
    </lineage>
</organism>
<dbReference type="Proteomes" id="UP000319557">
    <property type="component" value="Chromosome"/>
</dbReference>
<accession>A0A517LTW6</accession>
<reference evidence="1 2" key="1">
    <citation type="submission" date="2019-02" db="EMBL/GenBank/DDBJ databases">
        <title>Deep-cultivation of Planctomycetes and their phenomic and genomic characterization uncovers novel biology.</title>
        <authorList>
            <person name="Wiegand S."/>
            <person name="Jogler M."/>
            <person name="Boedeker C."/>
            <person name="Pinto D."/>
            <person name="Vollmers J."/>
            <person name="Rivas-Marin E."/>
            <person name="Kohn T."/>
            <person name="Peeters S.H."/>
            <person name="Heuer A."/>
            <person name="Rast P."/>
            <person name="Oberbeckmann S."/>
            <person name="Bunk B."/>
            <person name="Jeske O."/>
            <person name="Meyerdierks A."/>
            <person name="Storesund J.E."/>
            <person name="Kallscheuer N."/>
            <person name="Luecker S."/>
            <person name="Lage O.M."/>
            <person name="Pohl T."/>
            <person name="Merkel B.J."/>
            <person name="Hornburger P."/>
            <person name="Mueller R.-W."/>
            <person name="Bruemmer F."/>
            <person name="Labrenz M."/>
            <person name="Spormann A.M."/>
            <person name="Op den Camp H."/>
            <person name="Overmann J."/>
            <person name="Amann R."/>
            <person name="Jetten M.S.M."/>
            <person name="Mascher T."/>
            <person name="Medema M.H."/>
            <person name="Devos D.P."/>
            <person name="Kaster A.-K."/>
            <person name="Ovreas L."/>
            <person name="Rohde M."/>
            <person name="Galperin M.Y."/>
            <person name="Jogler C."/>
        </authorList>
    </citation>
    <scope>NUCLEOTIDE SEQUENCE [LARGE SCALE GENOMIC DNA]</scope>
    <source>
        <strain evidence="1 2">EC9</strain>
    </source>
</reference>
<proteinExistence type="predicted"/>
<evidence type="ECO:0000313" key="1">
    <source>
        <dbReference type="EMBL" id="QDS86057.1"/>
    </source>
</evidence>
<evidence type="ECO:0000313" key="2">
    <source>
        <dbReference type="Proteomes" id="UP000319557"/>
    </source>
</evidence>
<dbReference type="AlphaFoldDB" id="A0A517LTW6"/>
<gene>
    <name evidence="1" type="ORF">EC9_02150</name>
</gene>
<dbReference type="KEGG" id="ruv:EC9_02150"/>
<sequence>MPPVATSRLRWLTVQGGQLESASLLLQVIS</sequence>
<dbReference type="EMBL" id="CP036261">
    <property type="protein sequence ID" value="QDS86057.1"/>
    <property type="molecule type" value="Genomic_DNA"/>
</dbReference>
<keyword evidence="2" id="KW-1185">Reference proteome</keyword>
<protein>
    <submittedName>
        <fullName evidence="1">Uncharacterized protein</fullName>
    </submittedName>
</protein>